<evidence type="ECO:0000313" key="3">
    <source>
        <dbReference type="Proteomes" id="UP001497623"/>
    </source>
</evidence>
<dbReference type="AlphaFoldDB" id="A0AAV2R522"/>
<gene>
    <name evidence="2" type="ORF">MNOR_LOCUS20901</name>
</gene>
<evidence type="ECO:0000313" key="2">
    <source>
        <dbReference type="EMBL" id="CAL4116069.1"/>
    </source>
</evidence>
<feature type="non-terminal residue" evidence="2">
    <location>
        <position position="973"/>
    </location>
</feature>
<feature type="compositionally biased region" description="Basic and acidic residues" evidence="1">
    <location>
        <begin position="7"/>
        <end position="22"/>
    </location>
</feature>
<feature type="compositionally biased region" description="Polar residues" evidence="1">
    <location>
        <begin position="112"/>
        <end position="149"/>
    </location>
</feature>
<feature type="region of interest" description="Disordered" evidence="1">
    <location>
        <begin position="1"/>
        <end position="149"/>
    </location>
</feature>
<protein>
    <submittedName>
        <fullName evidence="2">Uncharacterized protein</fullName>
    </submittedName>
</protein>
<feature type="compositionally biased region" description="Polar residues" evidence="1">
    <location>
        <begin position="43"/>
        <end position="55"/>
    </location>
</feature>
<keyword evidence="3" id="KW-1185">Reference proteome</keyword>
<comment type="caution">
    <text evidence="2">The sequence shown here is derived from an EMBL/GenBank/DDBJ whole genome shotgun (WGS) entry which is preliminary data.</text>
</comment>
<organism evidence="2 3">
    <name type="scientific">Meganyctiphanes norvegica</name>
    <name type="common">Northern krill</name>
    <name type="synonym">Thysanopoda norvegica</name>
    <dbReference type="NCBI Taxonomy" id="48144"/>
    <lineage>
        <taxon>Eukaryota</taxon>
        <taxon>Metazoa</taxon>
        <taxon>Ecdysozoa</taxon>
        <taxon>Arthropoda</taxon>
        <taxon>Crustacea</taxon>
        <taxon>Multicrustacea</taxon>
        <taxon>Malacostraca</taxon>
        <taxon>Eumalacostraca</taxon>
        <taxon>Eucarida</taxon>
        <taxon>Euphausiacea</taxon>
        <taxon>Euphausiidae</taxon>
        <taxon>Meganyctiphanes</taxon>
    </lineage>
</organism>
<name>A0AAV2R522_MEGNR</name>
<reference evidence="2 3" key="1">
    <citation type="submission" date="2024-05" db="EMBL/GenBank/DDBJ databases">
        <authorList>
            <person name="Wallberg A."/>
        </authorList>
    </citation>
    <scope>NUCLEOTIDE SEQUENCE [LARGE SCALE GENOMIC DNA]</scope>
</reference>
<feature type="compositionally biased region" description="Polar residues" evidence="1">
    <location>
        <begin position="316"/>
        <end position="328"/>
    </location>
</feature>
<accession>A0AAV2R522</accession>
<sequence length="973" mass="108631">MDGESVIIHDKKTYRDLEDTKPVRSSPIMSSRIQAPKSRILQPGSTINSSSSNIPKSGLKMPSSVSNEIQPNNNSTRKISPNAKGMVKSKSNLEVTSIRRKSLSPGPRKVSRSPSPKGNITYSPKFNMKSSSNLNPQDSVPLSPRSLQKSKMTMASSKLTPLVAKMTPVDGNTCVQNSKLKPPGSKLTDNSELPKKLAHTGYKKANSASQLRLYEVASQKVSDHKSKIAQTKQNSSVTPVSKFQYKSNIAAPKMHSTLGAKNTLPCSPGAARKPFGTKLTPSVSKMAHFISDSDDSTDSDEASDLVDNAISSSSNITTLDNHFPQSSDNHPKKKNIGHFIASIPPPDSTLNDSSHENNCLEVSFTSRKDQKLSLVKNKSISSLPSGELITLPNTPTSPVSQDFPVQRRNSFLQYQTHNDTDTKINEINEQLKFDNNSIMDSNDQEHTNQISHETPNVELHANLQKDVESHVNSYSMLEEELKLHKKAMKILGMEESHGNFIISNEKVLKVLGVESMDALLTIVRNKSENGCEEIERKTEVETKSVEQSGHLFEEENVHYIDDEDEIFIEEDTEKYIVEEDRSLTPTIEESIDEVNFKEQHQNSHQEKKDDFAHFTEIVKRNKTPTPEDFESNSPLPQDVENITLSQDMETMSEDSDKTIVYDDRTLTPSIEELTEIISFIDNTSVTEEQDNSHEAIKRKDFAHSSEIVNENNSPELQKSESSSVVHRDEFENIPLSLRNRSSSLSVLHKDNRTNILLSKDPQSENEDEPVSPNILTRRARHGSMPCITGMIQSNMFLDGYDEDRFQSEEEQEDWEIKKAMKVLGIEVSHGKLLIKNEKALKVLGVESIASMVIKDINGEGEGYLRLEESVDSGAELDVKKNKFKTLSERIFKRASLKKKKKSKKYKVAPIPENPIEIETNGTRLEDGGECPVCDPMQEPAVTLLEDGTVCPMCEPMQEPTSNMSDDEGNDTDC</sequence>
<dbReference type="Proteomes" id="UP001497623">
    <property type="component" value="Unassembled WGS sequence"/>
</dbReference>
<feature type="compositionally biased region" description="Polar residues" evidence="1">
    <location>
        <begin position="63"/>
        <end position="79"/>
    </location>
</feature>
<dbReference type="EMBL" id="CAXKWB010016432">
    <property type="protein sequence ID" value="CAL4116069.1"/>
    <property type="molecule type" value="Genomic_DNA"/>
</dbReference>
<evidence type="ECO:0000256" key="1">
    <source>
        <dbReference type="SAM" id="MobiDB-lite"/>
    </source>
</evidence>
<feature type="region of interest" description="Disordered" evidence="1">
    <location>
        <begin position="316"/>
        <end position="354"/>
    </location>
</feature>
<proteinExistence type="predicted"/>